<dbReference type="AlphaFoldDB" id="A0A124IF66"/>
<accession>A0A124IF66</accession>
<sequence>MTTQPFGAQPMSPPQHPDDRDPLAWVAPLVASVVLLFLGPTALFLGGLSIMATDSCGSDCSSALTTQLSVIYGTIGIGGILTVAAYVVAWALPWKRRWTVVRACVAAASLLPPLLVVFLVFTLPAP</sequence>
<organism evidence="2 3">
    <name type="scientific">Streptomyces dysideae</name>
    <dbReference type="NCBI Taxonomy" id="909626"/>
    <lineage>
        <taxon>Bacteria</taxon>
        <taxon>Bacillati</taxon>
        <taxon>Actinomycetota</taxon>
        <taxon>Actinomycetes</taxon>
        <taxon>Kitasatosporales</taxon>
        <taxon>Streptomycetaceae</taxon>
        <taxon>Streptomyces</taxon>
    </lineage>
</organism>
<dbReference type="Proteomes" id="UP000053260">
    <property type="component" value="Unassembled WGS sequence"/>
</dbReference>
<comment type="caution">
    <text evidence="2">The sequence shown here is derived from an EMBL/GenBank/DDBJ whole genome shotgun (WGS) entry which is preliminary data.</text>
</comment>
<name>A0A124IF66_9ACTN</name>
<reference evidence="2 3" key="1">
    <citation type="submission" date="2015-10" db="EMBL/GenBank/DDBJ databases">
        <title>Draft genome sequence of Streptomyces sp. RV15, isolated from a marine sponge.</title>
        <authorList>
            <person name="Ruckert C."/>
            <person name="Abdelmohsen U.R."/>
            <person name="Winkler A."/>
            <person name="Hentschel U."/>
            <person name="Kalinowski J."/>
            <person name="Kampfer P."/>
            <person name="Glaeser S."/>
        </authorList>
    </citation>
    <scope>NUCLEOTIDE SEQUENCE [LARGE SCALE GENOMIC DNA]</scope>
    <source>
        <strain evidence="2 3">RV15</strain>
    </source>
</reference>
<evidence type="ECO:0000313" key="2">
    <source>
        <dbReference type="EMBL" id="KUO20466.1"/>
    </source>
</evidence>
<protein>
    <submittedName>
        <fullName evidence="2">Uncharacterized protein</fullName>
    </submittedName>
</protein>
<keyword evidence="3" id="KW-1185">Reference proteome</keyword>
<dbReference type="EMBL" id="LMXB01000036">
    <property type="protein sequence ID" value="KUO20466.1"/>
    <property type="molecule type" value="Genomic_DNA"/>
</dbReference>
<feature type="transmembrane region" description="Helical" evidence="1">
    <location>
        <begin position="104"/>
        <end position="123"/>
    </location>
</feature>
<feature type="transmembrane region" description="Helical" evidence="1">
    <location>
        <begin position="70"/>
        <end position="92"/>
    </location>
</feature>
<evidence type="ECO:0000313" key="3">
    <source>
        <dbReference type="Proteomes" id="UP000053260"/>
    </source>
</evidence>
<dbReference type="RefSeq" id="WP_067020747.1">
    <property type="nucleotide sequence ID" value="NZ_KQ949081.1"/>
</dbReference>
<proteinExistence type="predicted"/>
<feature type="transmembrane region" description="Helical" evidence="1">
    <location>
        <begin position="23"/>
        <end position="50"/>
    </location>
</feature>
<keyword evidence="1" id="KW-0472">Membrane</keyword>
<gene>
    <name evidence="2" type="ORF">AQJ91_14360</name>
</gene>
<keyword evidence="1" id="KW-1133">Transmembrane helix</keyword>
<evidence type="ECO:0000256" key="1">
    <source>
        <dbReference type="SAM" id="Phobius"/>
    </source>
</evidence>
<keyword evidence="1" id="KW-0812">Transmembrane</keyword>